<gene>
    <name evidence="3" type="ORF">HQ394_03360</name>
</gene>
<evidence type="ECO:0000256" key="1">
    <source>
        <dbReference type="SAM" id="Phobius"/>
    </source>
</evidence>
<dbReference type="SUPFAM" id="SSF103481">
    <property type="entry name" value="Multidrug resistance efflux transporter EmrE"/>
    <property type="match status" value="2"/>
</dbReference>
<reference evidence="3 4" key="1">
    <citation type="submission" date="2020-05" db="EMBL/GenBank/DDBJ databases">
        <title>Complete closed genome sequence of Defluviicoccus vanus.</title>
        <authorList>
            <person name="Bessarab I."/>
            <person name="Arumugam K."/>
            <person name="Maszenan A.M."/>
            <person name="Seviour R.J."/>
            <person name="Williams R.B."/>
        </authorList>
    </citation>
    <scope>NUCLEOTIDE SEQUENCE [LARGE SCALE GENOMIC DNA]</scope>
    <source>
        <strain evidence="3 4">Ben 114</strain>
    </source>
</reference>
<dbReference type="Pfam" id="PF00892">
    <property type="entry name" value="EamA"/>
    <property type="match status" value="2"/>
</dbReference>
<dbReference type="Gene3D" id="1.10.3730.20">
    <property type="match status" value="1"/>
</dbReference>
<dbReference type="EMBL" id="CP053923">
    <property type="protein sequence ID" value="QNT71102.1"/>
    <property type="molecule type" value="Genomic_DNA"/>
</dbReference>
<feature type="transmembrane region" description="Helical" evidence="1">
    <location>
        <begin position="140"/>
        <end position="159"/>
    </location>
</feature>
<dbReference type="GO" id="GO:0016020">
    <property type="term" value="C:membrane"/>
    <property type="evidence" value="ECO:0007669"/>
    <property type="project" value="InterPro"/>
</dbReference>
<evidence type="ECO:0000313" key="3">
    <source>
        <dbReference type="EMBL" id="QNT71102.1"/>
    </source>
</evidence>
<dbReference type="InterPro" id="IPR037185">
    <property type="entry name" value="EmrE-like"/>
</dbReference>
<dbReference type="PANTHER" id="PTHR22911">
    <property type="entry name" value="ACYL-MALONYL CONDENSING ENZYME-RELATED"/>
    <property type="match status" value="1"/>
</dbReference>
<evidence type="ECO:0000259" key="2">
    <source>
        <dbReference type="Pfam" id="PF00892"/>
    </source>
</evidence>
<feature type="transmembrane region" description="Helical" evidence="1">
    <location>
        <begin position="58"/>
        <end position="76"/>
    </location>
</feature>
<dbReference type="KEGG" id="dvn:HQ394_03360"/>
<name>A0A7H1N5W6_9PROT</name>
<feature type="transmembrane region" description="Helical" evidence="1">
    <location>
        <begin position="230"/>
        <end position="250"/>
    </location>
</feature>
<protein>
    <submittedName>
        <fullName evidence="3">DMT family transporter</fullName>
    </submittedName>
</protein>
<dbReference type="Proteomes" id="UP000516369">
    <property type="component" value="Chromosome"/>
</dbReference>
<dbReference type="AlphaFoldDB" id="A0A7H1N5W6"/>
<keyword evidence="4" id="KW-1185">Reference proteome</keyword>
<dbReference type="InterPro" id="IPR000620">
    <property type="entry name" value="EamA_dom"/>
</dbReference>
<dbReference type="PANTHER" id="PTHR22911:SF76">
    <property type="entry name" value="EAMA DOMAIN-CONTAINING PROTEIN"/>
    <property type="match status" value="1"/>
</dbReference>
<keyword evidence="1" id="KW-1133">Transmembrane helix</keyword>
<keyword evidence="1" id="KW-0472">Membrane</keyword>
<feature type="domain" description="EamA" evidence="2">
    <location>
        <begin position="141"/>
        <end position="272"/>
    </location>
</feature>
<feature type="transmembrane region" description="Helical" evidence="1">
    <location>
        <begin position="171"/>
        <end position="192"/>
    </location>
</feature>
<feature type="transmembrane region" description="Helical" evidence="1">
    <location>
        <begin position="82"/>
        <end position="103"/>
    </location>
</feature>
<organism evidence="3 4">
    <name type="scientific">Defluviicoccus vanus</name>
    <dbReference type="NCBI Taxonomy" id="111831"/>
    <lineage>
        <taxon>Bacteria</taxon>
        <taxon>Pseudomonadati</taxon>
        <taxon>Pseudomonadota</taxon>
        <taxon>Alphaproteobacteria</taxon>
        <taxon>Rhodospirillales</taxon>
        <taxon>Rhodospirillaceae</taxon>
        <taxon>Defluviicoccus</taxon>
    </lineage>
</organism>
<feature type="domain" description="EamA" evidence="2">
    <location>
        <begin position="2"/>
        <end position="127"/>
    </location>
</feature>
<sequence length="292" mass="31186">MIAAGLWATIPLLATFTATIPPLQLMAFAFGIAFTATVGRWTLQRRPIRRCFSYPPRAWAIGLGGIFGWHFCYFLAVRHAPVAEASLINHTWPLLIVVFSALLPGERLRWWHIAGATAGLAGTVLLVTDSTSLSLKMQYAYGYALASACALIWATYTLLNRRFARAVSTEAVGAYCGAAAALALLGHLALELSVWPRGWAWLAILALGVGPLGLAFFAWDYGTKHGDIRVLGAASYLTPLLAAGLLVLAGRTEANWSLVMACLLITGGAVIAAADLLIAARGGPRTRQVQPD</sequence>
<feature type="transmembrane region" description="Helical" evidence="1">
    <location>
        <begin position="110"/>
        <end position="128"/>
    </location>
</feature>
<feature type="transmembrane region" description="Helical" evidence="1">
    <location>
        <begin position="198"/>
        <end position="218"/>
    </location>
</feature>
<keyword evidence="1" id="KW-0812">Transmembrane</keyword>
<proteinExistence type="predicted"/>
<feature type="transmembrane region" description="Helical" evidence="1">
    <location>
        <begin position="256"/>
        <end position="278"/>
    </location>
</feature>
<evidence type="ECO:0000313" key="4">
    <source>
        <dbReference type="Proteomes" id="UP000516369"/>
    </source>
</evidence>
<accession>A0A7H1N5W6</accession>